<keyword evidence="3 8" id="KW-0732">Signal</keyword>
<proteinExistence type="predicted"/>
<dbReference type="Pfam" id="PF13432">
    <property type="entry name" value="TPR_16"/>
    <property type="match status" value="2"/>
</dbReference>
<comment type="pathway">
    <text evidence="2">Glycan metabolism; bacterial cellulose biosynthesis.</text>
</comment>
<dbReference type="GO" id="GO:0030244">
    <property type="term" value="P:cellulose biosynthetic process"/>
    <property type="evidence" value="ECO:0007669"/>
    <property type="project" value="UniProtKB-KW"/>
</dbReference>
<dbReference type="InterPro" id="IPR019734">
    <property type="entry name" value="TPR_rpt"/>
</dbReference>
<evidence type="ECO:0000259" key="9">
    <source>
        <dbReference type="Pfam" id="PF05420"/>
    </source>
</evidence>
<dbReference type="Proteomes" id="UP000095342">
    <property type="component" value="Chromosome"/>
</dbReference>
<evidence type="ECO:0000256" key="4">
    <source>
        <dbReference type="ARBA" id="ARBA00022737"/>
    </source>
</evidence>
<keyword evidence="5 7" id="KW-0802">TPR repeat</keyword>
<feature type="chain" id="PRO_5009109823" description="Cellulose synthase operon C C-terminal domain-containing protein" evidence="8">
    <location>
        <begin position="20"/>
        <end position="1119"/>
    </location>
</feature>
<evidence type="ECO:0000313" key="11">
    <source>
        <dbReference type="Proteomes" id="UP000095342"/>
    </source>
</evidence>
<feature type="signal peptide" evidence="8">
    <location>
        <begin position="1"/>
        <end position="19"/>
    </location>
</feature>
<keyword evidence="11" id="KW-1185">Reference proteome</keyword>
<dbReference type="InterPro" id="IPR008410">
    <property type="entry name" value="BCSC_C"/>
</dbReference>
<dbReference type="Pfam" id="PF05420">
    <property type="entry name" value="BCSC_C"/>
    <property type="match status" value="1"/>
</dbReference>
<protein>
    <recommendedName>
        <fullName evidence="9">Cellulose synthase operon C C-terminal domain-containing protein</fullName>
    </recommendedName>
</protein>
<evidence type="ECO:0000256" key="6">
    <source>
        <dbReference type="ARBA" id="ARBA00022916"/>
    </source>
</evidence>
<feature type="domain" description="Cellulose synthase operon C C-terminal" evidence="9">
    <location>
        <begin position="774"/>
        <end position="1090"/>
    </location>
</feature>
<dbReference type="KEGG" id="aaeo:BJI67_13275"/>
<feature type="repeat" description="TPR" evidence="7">
    <location>
        <begin position="383"/>
        <end position="416"/>
    </location>
</feature>
<dbReference type="PROSITE" id="PS50005">
    <property type="entry name" value="TPR"/>
    <property type="match status" value="2"/>
</dbReference>
<dbReference type="Gene3D" id="1.25.40.10">
    <property type="entry name" value="Tetratricopeptide repeat domain"/>
    <property type="match status" value="4"/>
</dbReference>
<feature type="repeat" description="TPR" evidence="7">
    <location>
        <begin position="349"/>
        <end position="382"/>
    </location>
</feature>
<reference evidence="10 11" key="1">
    <citation type="submission" date="2016-09" db="EMBL/GenBank/DDBJ databases">
        <title>Acidihalobacter prosperus V6 (DSM14174).</title>
        <authorList>
            <person name="Khaleque H.N."/>
            <person name="Ramsay J.P."/>
            <person name="Murphy R.J.T."/>
            <person name="Kaksonen A.H."/>
            <person name="Boxall N.J."/>
            <person name="Watkin E.L.J."/>
        </authorList>
    </citation>
    <scope>NUCLEOTIDE SEQUENCE [LARGE SCALE GENOMIC DNA]</scope>
    <source>
        <strain evidence="10 11">V6</strain>
    </source>
</reference>
<comment type="function">
    <text evidence="1">Required for maximal bacterial cellulose synthesis.</text>
</comment>
<evidence type="ECO:0000256" key="2">
    <source>
        <dbReference type="ARBA" id="ARBA00005186"/>
    </source>
</evidence>
<accession>A0A1D8KAA3</accession>
<organism evidence="10 11">
    <name type="scientific">Acidihalobacter aeolianus</name>
    <dbReference type="NCBI Taxonomy" id="2792603"/>
    <lineage>
        <taxon>Bacteria</taxon>
        <taxon>Pseudomonadati</taxon>
        <taxon>Pseudomonadota</taxon>
        <taxon>Gammaproteobacteria</taxon>
        <taxon>Chromatiales</taxon>
        <taxon>Ectothiorhodospiraceae</taxon>
        <taxon>Acidihalobacter</taxon>
    </lineage>
</organism>
<name>A0A1D8KAA3_9GAMM</name>
<evidence type="ECO:0000256" key="7">
    <source>
        <dbReference type="PROSITE-ProRule" id="PRU00339"/>
    </source>
</evidence>
<dbReference type="PANTHER" id="PTHR12558:SF13">
    <property type="entry name" value="CELL DIVISION CYCLE PROTEIN 27 HOMOLOG"/>
    <property type="match status" value="1"/>
</dbReference>
<dbReference type="AlphaFoldDB" id="A0A1D8KAA3"/>
<keyword evidence="4" id="KW-0677">Repeat</keyword>
<dbReference type="Pfam" id="PF14559">
    <property type="entry name" value="TPR_19"/>
    <property type="match status" value="1"/>
</dbReference>
<dbReference type="PANTHER" id="PTHR12558">
    <property type="entry name" value="CELL DIVISION CYCLE 16,23,27"/>
    <property type="match status" value="1"/>
</dbReference>
<dbReference type="EMBL" id="CP017448">
    <property type="protein sequence ID" value="AOV17900.1"/>
    <property type="molecule type" value="Genomic_DNA"/>
</dbReference>
<dbReference type="SMART" id="SM00028">
    <property type="entry name" value="TPR"/>
    <property type="match status" value="6"/>
</dbReference>
<dbReference type="SUPFAM" id="SSF48452">
    <property type="entry name" value="TPR-like"/>
    <property type="match status" value="3"/>
</dbReference>
<dbReference type="InterPro" id="IPR011990">
    <property type="entry name" value="TPR-like_helical_dom_sf"/>
</dbReference>
<dbReference type="GO" id="GO:0019867">
    <property type="term" value="C:outer membrane"/>
    <property type="evidence" value="ECO:0007669"/>
    <property type="project" value="InterPro"/>
</dbReference>
<evidence type="ECO:0000256" key="1">
    <source>
        <dbReference type="ARBA" id="ARBA00003476"/>
    </source>
</evidence>
<evidence type="ECO:0000256" key="3">
    <source>
        <dbReference type="ARBA" id="ARBA00022729"/>
    </source>
</evidence>
<keyword evidence="6" id="KW-0135">Cellulose biosynthesis</keyword>
<evidence type="ECO:0000313" key="10">
    <source>
        <dbReference type="EMBL" id="AOV17900.1"/>
    </source>
</evidence>
<evidence type="ECO:0000256" key="8">
    <source>
        <dbReference type="SAM" id="SignalP"/>
    </source>
</evidence>
<evidence type="ECO:0000256" key="5">
    <source>
        <dbReference type="ARBA" id="ARBA00022803"/>
    </source>
</evidence>
<sequence length="1119" mass="121033">MPTLIAGVLTMGAPVLTLAAASGNGSAVQLLIERAQYWKMHGREDLAAKSWEQVLAADPKQPTALAGLALYDARRGRLAEAQRYLDRLKQVAPQNPAIDQIRGLLVLGPGAGPKLAEAARLTSEKRYAAAVSAYRNVFQGPPPPKWAETYYQTLAKVTGGWQTAVSELRTQVTLHPHETAYRLVLGQLLSYHAQTRIEGIKILSSLAKDKVPGAQAHWREALGWMGKDPRAIPYLRAYLAKHRDSVLAANLRQAEGLQAGIERQRRHGREMSDAYAALKAGHLNRAREMFTSILTRDPHNAKAQEGLADVAMRAQDFTRAADYYGRAEGMTRSAADRARLAKAARNARYWSWMKAGQQAVAVADYQRAVNDYRQALNLKSEDPAALAALGGAYQRMGQSQEASRIFARLTKAAPDDPKAWLAALQSLQQMDSPAQLLAANRRIPDGVKRDLQGTPDYASVVAWAEAATGHRPEAIARLRAALARDGKAAPVDLQLQLAWLLYQSDDDVALHTRLIALLGRQDLTSDQTDQVRSLYLNAARREAQHALDHGNTQIAEAIVSGAESIYPNDPGVQRVRADLLIQEGHFSEALTIYRQVGPGKTSAGYQAAVGAALAAGDTAQAQKWVRQGLASRPDDVSLKMLAAKVDLRQGNADMARKSLRSALASLPEPVLPASETMGGSVAANGFDKRYPFAAAAPAQSYPFAGPVGAKVAATGPLPEVKTGVAMADVPKARQEIRDELAAIEGHMSPYVDAAFYARARSGTQGLDQMTLFGSQFEGSTAVDYNTRVTVRLAPIAVDAGTVSSGAKIGTAPIYGSEPGTYAKASGLGLAMSLDRPNLGITVGSSPLGFLEHSLIASLRWQPSGGPLALDLFRHAMRDSVLSYAGIKDQKTGLVWGGVFVNGLGISFGSGNEERLLYGSLSLAALEGQHVQTNTRVEANLGANWRIVDQREARIALGFDLLSMFYSNDSSHFTYGQGGYFSPQYYFRPALTLKWQGTAAHRLNYRFSGLVGWQVFHSNSSQYFPLDSGMQTLSGNAYYPSNTVGSVAYGLKFTGTYAWTPHLFISGFFGSDNSQNYTNLSGGVLVRYWFNAQPLDRHSMETHSVEAPWLFGLNNPQAGS</sequence>
<dbReference type="UniPathway" id="UPA00694"/>
<gene>
    <name evidence="10" type="ORF">BJI67_13275</name>
</gene>